<name>A0A6A2WYH9_HIBSY</name>
<organism evidence="2 3">
    <name type="scientific">Hibiscus syriacus</name>
    <name type="common">Rose of Sharon</name>
    <dbReference type="NCBI Taxonomy" id="106335"/>
    <lineage>
        <taxon>Eukaryota</taxon>
        <taxon>Viridiplantae</taxon>
        <taxon>Streptophyta</taxon>
        <taxon>Embryophyta</taxon>
        <taxon>Tracheophyta</taxon>
        <taxon>Spermatophyta</taxon>
        <taxon>Magnoliopsida</taxon>
        <taxon>eudicotyledons</taxon>
        <taxon>Gunneridae</taxon>
        <taxon>Pentapetalae</taxon>
        <taxon>rosids</taxon>
        <taxon>malvids</taxon>
        <taxon>Malvales</taxon>
        <taxon>Malvaceae</taxon>
        <taxon>Malvoideae</taxon>
        <taxon>Hibiscus</taxon>
    </lineage>
</organism>
<reference evidence="2" key="1">
    <citation type="submission" date="2019-09" db="EMBL/GenBank/DDBJ databases">
        <title>Draft genome information of white flower Hibiscus syriacus.</title>
        <authorList>
            <person name="Kim Y.-M."/>
        </authorList>
    </citation>
    <scope>NUCLEOTIDE SEQUENCE [LARGE SCALE GENOMIC DNA]</scope>
    <source>
        <strain evidence="2">YM2019G1</strain>
    </source>
</reference>
<accession>A0A6A2WYH9</accession>
<evidence type="ECO:0000313" key="2">
    <source>
        <dbReference type="EMBL" id="KAE8660255.1"/>
    </source>
</evidence>
<gene>
    <name evidence="2" type="ORF">F3Y22_tig00116954pilonHSYRG00036</name>
</gene>
<comment type="caution">
    <text evidence="2">The sequence shown here is derived from an EMBL/GenBank/DDBJ whole genome shotgun (WGS) entry which is preliminary data.</text>
</comment>
<dbReference type="Proteomes" id="UP000436088">
    <property type="component" value="Unassembled WGS sequence"/>
</dbReference>
<dbReference type="AlphaFoldDB" id="A0A6A2WYH9"/>
<feature type="region of interest" description="Disordered" evidence="1">
    <location>
        <begin position="97"/>
        <end position="119"/>
    </location>
</feature>
<evidence type="ECO:0000313" key="3">
    <source>
        <dbReference type="Proteomes" id="UP000436088"/>
    </source>
</evidence>
<evidence type="ECO:0000256" key="1">
    <source>
        <dbReference type="SAM" id="MobiDB-lite"/>
    </source>
</evidence>
<sequence>MNISWEDDMNVKLVPGKFCRHCHDVLSSFTRVDVGRNRLRVLGNLSVNHTRFTRMCIAEEKETESNNFTFGSIPPKIFIPTLFFGILNASSSLSMARRSGSSRTGIDRRSVPDEPGNESVFDSLERRRLGDSWWAYQDRLEQSSVHSFLQELQGRCACGHRGNRRARRARRGCRKNWILAANRGSNGCRKTT</sequence>
<keyword evidence="3" id="KW-1185">Reference proteome</keyword>
<protein>
    <submittedName>
        <fullName evidence="2">Uncharacterized protein</fullName>
    </submittedName>
</protein>
<proteinExistence type="predicted"/>
<dbReference type="EMBL" id="VEPZ02001732">
    <property type="protein sequence ID" value="KAE8660255.1"/>
    <property type="molecule type" value="Genomic_DNA"/>
</dbReference>